<dbReference type="InterPro" id="IPR004122">
    <property type="entry name" value="BAF_prot"/>
</dbReference>
<dbReference type="PANTHER" id="PTHR47507">
    <property type="entry name" value="BARRIER TO AUTOINTEGRATION FACTOR 2"/>
    <property type="match status" value="1"/>
</dbReference>
<evidence type="ECO:0000256" key="3">
    <source>
        <dbReference type="ARBA" id="ARBA00074730"/>
    </source>
</evidence>
<proteinExistence type="predicted"/>
<gene>
    <name evidence="5" type="ORF">BLA29_001560</name>
</gene>
<keyword evidence="6" id="KW-1185">Reference proteome</keyword>
<protein>
    <recommendedName>
        <fullName evidence="3">Barrier-to-autointegration factor-like protein</fullName>
    </recommendedName>
    <alternativeName>
        <fullName evidence="4">Barrier-to-autointegration factor 2</fullName>
    </alternativeName>
</protein>
<dbReference type="PANTHER" id="PTHR47507:SF6">
    <property type="entry name" value="BARRIER-TO-AUTOINTEGRATION FACTOR"/>
    <property type="match status" value="1"/>
</dbReference>
<dbReference type="FunFam" id="1.10.150.40:FF:000002">
    <property type="entry name" value="Barrier to autointegration factor 2"/>
    <property type="match status" value="1"/>
</dbReference>
<dbReference type="GO" id="GO:0000793">
    <property type="term" value="C:condensed chromosome"/>
    <property type="evidence" value="ECO:0007669"/>
    <property type="project" value="TreeGrafter"/>
</dbReference>
<comment type="subcellular location">
    <subcellularLocation>
        <location evidence="1">Nucleus</location>
    </subcellularLocation>
</comment>
<dbReference type="GO" id="GO:0003677">
    <property type="term" value="F:DNA binding"/>
    <property type="evidence" value="ECO:0007669"/>
    <property type="project" value="InterPro"/>
</dbReference>
<keyword evidence="2" id="KW-0539">Nucleus</keyword>
<dbReference type="AlphaFoldDB" id="A0A1Y3BNM3"/>
<evidence type="ECO:0000313" key="6">
    <source>
        <dbReference type="Proteomes" id="UP000194236"/>
    </source>
</evidence>
<evidence type="ECO:0000256" key="1">
    <source>
        <dbReference type="ARBA" id="ARBA00004123"/>
    </source>
</evidence>
<dbReference type="InterPro" id="IPR051387">
    <property type="entry name" value="BAF"/>
</dbReference>
<organism evidence="5 6">
    <name type="scientific">Euroglyphus maynei</name>
    <name type="common">Mayne's house dust mite</name>
    <dbReference type="NCBI Taxonomy" id="6958"/>
    <lineage>
        <taxon>Eukaryota</taxon>
        <taxon>Metazoa</taxon>
        <taxon>Ecdysozoa</taxon>
        <taxon>Arthropoda</taxon>
        <taxon>Chelicerata</taxon>
        <taxon>Arachnida</taxon>
        <taxon>Acari</taxon>
        <taxon>Acariformes</taxon>
        <taxon>Sarcoptiformes</taxon>
        <taxon>Astigmata</taxon>
        <taxon>Psoroptidia</taxon>
        <taxon>Analgoidea</taxon>
        <taxon>Pyroglyphidae</taxon>
        <taxon>Pyroglyphinae</taxon>
        <taxon>Euroglyphus</taxon>
    </lineage>
</organism>
<accession>A0A1Y3BNM3</accession>
<dbReference type="SUPFAM" id="SSF47798">
    <property type="entry name" value="Barrier-to-autointegration factor, BAF"/>
    <property type="match status" value="1"/>
</dbReference>
<dbReference type="GO" id="GO:0051276">
    <property type="term" value="P:chromosome organization"/>
    <property type="evidence" value="ECO:0007669"/>
    <property type="project" value="TreeGrafter"/>
</dbReference>
<dbReference type="OrthoDB" id="9997163at2759"/>
<evidence type="ECO:0000256" key="2">
    <source>
        <dbReference type="ARBA" id="ARBA00023242"/>
    </source>
</evidence>
<dbReference type="InterPro" id="IPR036617">
    <property type="entry name" value="BAF_sf"/>
</dbReference>
<evidence type="ECO:0000313" key="5">
    <source>
        <dbReference type="EMBL" id="OTF82382.1"/>
    </source>
</evidence>
<dbReference type="EMBL" id="MUJZ01008707">
    <property type="protein sequence ID" value="OTF82382.1"/>
    <property type="molecule type" value="Genomic_DNA"/>
</dbReference>
<name>A0A1Y3BNM3_EURMA</name>
<dbReference type="GO" id="GO:0005634">
    <property type="term" value="C:nucleus"/>
    <property type="evidence" value="ECO:0007669"/>
    <property type="project" value="UniProtKB-SubCell"/>
</dbReference>
<dbReference type="Proteomes" id="UP000194236">
    <property type="component" value="Unassembled WGS sequence"/>
</dbReference>
<comment type="caution">
    <text evidence="5">The sequence shown here is derived from an EMBL/GenBank/DDBJ whole genome shotgun (WGS) entry which is preliminary data.</text>
</comment>
<sequence>MTTSQKHQNFISEPMGDKPVTDLAGIGEVLGKRLSSKGYDMAYVVLGQYLVLKKNEELFVEWLKDEANANTKQARDCYQCLTEWCEQFL</sequence>
<evidence type="ECO:0000256" key="4">
    <source>
        <dbReference type="ARBA" id="ARBA00079764"/>
    </source>
</evidence>
<dbReference type="SMART" id="SM01023">
    <property type="entry name" value="BAF"/>
    <property type="match status" value="1"/>
</dbReference>
<dbReference type="Pfam" id="PF02961">
    <property type="entry name" value="SAM_BAF"/>
    <property type="match status" value="1"/>
</dbReference>
<reference evidence="5 6" key="1">
    <citation type="submission" date="2017-03" db="EMBL/GenBank/DDBJ databases">
        <title>Genome Survey of Euroglyphus maynei.</title>
        <authorList>
            <person name="Arlian L.G."/>
            <person name="Morgan M.S."/>
            <person name="Rider S.D."/>
        </authorList>
    </citation>
    <scope>NUCLEOTIDE SEQUENCE [LARGE SCALE GENOMIC DNA]</scope>
    <source>
        <strain evidence="5">Arlian Lab</strain>
        <tissue evidence="5">Whole body</tissue>
    </source>
</reference>
<dbReference type="Gene3D" id="1.10.150.40">
    <property type="entry name" value="Barrier-to-autointegration factor, BAF"/>
    <property type="match status" value="1"/>
</dbReference>